<evidence type="ECO:0000259" key="9">
    <source>
        <dbReference type="Pfam" id="PF01529"/>
    </source>
</evidence>
<keyword evidence="6 7" id="KW-0012">Acyltransferase</keyword>
<keyword evidence="5 7" id="KW-0472">Membrane</keyword>
<dbReference type="AlphaFoldDB" id="A0A5J4Z3B7"/>
<dbReference type="EMBL" id="VRMN01000001">
    <property type="protein sequence ID" value="KAA8498371.1"/>
    <property type="molecule type" value="Genomic_DNA"/>
</dbReference>
<evidence type="ECO:0000256" key="8">
    <source>
        <dbReference type="SAM" id="MobiDB-lite"/>
    </source>
</evidence>
<feature type="transmembrane region" description="Helical" evidence="7">
    <location>
        <begin position="42"/>
        <end position="69"/>
    </location>
</feature>
<comment type="domain">
    <text evidence="7">The DHHC domain is required for palmitoyltransferase activity.</text>
</comment>
<keyword evidence="3 7" id="KW-0812">Transmembrane</keyword>
<dbReference type="PANTHER" id="PTHR12246">
    <property type="entry name" value="PALMITOYLTRANSFERASE ZDHHC16"/>
    <property type="match status" value="1"/>
</dbReference>
<gene>
    <name evidence="10" type="ORF">FVE85_5956</name>
</gene>
<organism evidence="10 11">
    <name type="scientific">Porphyridium purpureum</name>
    <name type="common">Red alga</name>
    <name type="synonym">Porphyridium cruentum</name>
    <dbReference type="NCBI Taxonomy" id="35688"/>
    <lineage>
        <taxon>Eukaryota</taxon>
        <taxon>Rhodophyta</taxon>
        <taxon>Bangiophyceae</taxon>
        <taxon>Porphyridiales</taxon>
        <taxon>Porphyridiaceae</taxon>
        <taxon>Porphyridium</taxon>
    </lineage>
</organism>
<evidence type="ECO:0000256" key="2">
    <source>
        <dbReference type="ARBA" id="ARBA00022679"/>
    </source>
</evidence>
<protein>
    <recommendedName>
        <fullName evidence="7">Palmitoyltransferase</fullName>
        <ecNumber evidence="7">2.3.1.225</ecNumber>
    </recommendedName>
</protein>
<dbReference type="Gene3D" id="2.30.110.20">
    <property type="entry name" value="Hcp1-like"/>
    <property type="match status" value="1"/>
</dbReference>
<dbReference type="EC" id="2.3.1.225" evidence="7"/>
<dbReference type="GO" id="GO:0016020">
    <property type="term" value="C:membrane"/>
    <property type="evidence" value="ECO:0007669"/>
    <property type="project" value="UniProtKB-SubCell"/>
</dbReference>
<dbReference type="Pfam" id="PF05638">
    <property type="entry name" value="T6SS_HCP"/>
    <property type="match status" value="1"/>
</dbReference>
<keyword evidence="2 7" id="KW-0808">Transferase</keyword>
<keyword evidence="11" id="KW-1185">Reference proteome</keyword>
<feature type="domain" description="Palmitoyltransferase DHHC" evidence="9">
    <location>
        <begin position="134"/>
        <end position="268"/>
    </location>
</feature>
<feature type="transmembrane region" description="Helical" evidence="7">
    <location>
        <begin position="89"/>
        <end position="113"/>
    </location>
</feature>
<evidence type="ECO:0000256" key="1">
    <source>
        <dbReference type="ARBA" id="ARBA00004141"/>
    </source>
</evidence>
<proteinExistence type="inferred from homology"/>
<dbReference type="SUPFAM" id="SSF141452">
    <property type="entry name" value="Hcp1-like"/>
    <property type="match status" value="1"/>
</dbReference>
<dbReference type="InterPro" id="IPR001594">
    <property type="entry name" value="Palmitoyltrfase_DHHC"/>
</dbReference>
<evidence type="ECO:0000313" key="11">
    <source>
        <dbReference type="Proteomes" id="UP000324585"/>
    </source>
</evidence>
<comment type="similarity">
    <text evidence="7">Belongs to the DHHC palmitoyltransferase family.</text>
</comment>
<accession>A0A5J4Z3B7</accession>
<sequence length="499" mass="54747">MHVGAEKSKGPRSRMLGPCGNAVRKFVLGDARLRPILGCADVVACATPLFSLIIAIGAGEYLVVLRSIWFGQGADSSMSSGIKNLSIAAWAWIVLFQFLVSSIFACFALCVLVDPSVRALDLDNGLEAAPSRTPRFCSKCSIHKPPRAHHCNKCEACVLRMDHHCAYLSNCVGHANLKFFVLLLLFSETACVWSVAVSWRPFMHAIRVHDQFMDSPSKSLPPEVFAEFKHMPILFVSFTVIAALAFALSFFVPFHLYLLCKDLTTIDLAQAYRSRNSRGASSTSSVGGGGSVLENLRLNCGDAGWWWWCVPVRYGIRSPLEYGVQDYNYEGVKGDVAAEGFVGWIPVQPALVTSVQGPYQLTFKSSAEAMRLVQYMVQTTPLEEVVIEFYPDEGGCTRLPYLRYKLKSVPVTSYLSSAGTSGLPTEEVAFLYDEIEGTFLEADAACSEAKPQEAFFVRCDRSTSTLVKTSLTIDEQKGPGPFVTQKHAKPHLPETGTST</sequence>
<comment type="subcellular location">
    <subcellularLocation>
        <location evidence="1">Membrane</location>
        <topology evidence="1">Multi-pass membrane protein</topology>
    </subcellularLocation>
</comment>
<feature type="transmembrane region" description="Helical" evidence="7">
    <location>
        <begin position="233"/>
        <end position="258"/>
    </location>
</feature>
<evidence type="ECO:0000256" key="6">
    <source>
        <dbReference type="ARBA" id="ARBA00023315"/>
    </source>
</evidence>
<dbReference type="InterPro" id="IPR008514">
    <property type="entry name" value="T6SS_Hcp"/>
</dbReference>
<evidence type="ECO:0000256" key="4">
    <source>
        <dbReference type="ARBA" id="ARBA00022989"/>
    </source>
</evidence>
<dbReference type="GO" id="GO:0019706">
    <property type="term" value="F:protein-cysteine S-palmitoyltransferase activity"/>
    <property type="evidence" value="ECO:0007669"/>
    <property type="project" value="UniProtKB-EC"/>
</dbReference>
<dbReference type="Proteomes" id="UP000324585">
    <property type="component" value="Unassembled WGS sequence"/>
</dbReference>
<keyword evidence="4 7" id="KW-1133">Transmembrane helix</keyword>
<comment type="caution">
    <text evidence="10">The sequence shown here is derived from an EMBL/GenBank/DDBJ whole genome shotgun (WGS) entry which is preliminary data.</text>
</comment>
<dbReference type="PROSITE" id="PS50216">
    <property type="entry name" value="DHHC"/>
    <property type="match status" value="1"/>
</dbReference>
<dbReference type="InterPro" id="IPR036624">
    <property type="entry name" value="Hcp1-lik_sf"/>
</dbReference>
<feature type="region of interest" description="Disordered" evidence="8">
    <location>
        <begin position="476"/>
        <end position="499"/>
    </location>
</feature>
<name>A0A5J4Z3B7_PORPP</name>
<evidence type="ECO:0000313" key="10">
    <source>
        <dbReference type="EMBL" id="KAA8498371.1"/>
    </source>
</evidence>
<comment type="catalytic activity">
    <reaction evidence="7">
        <text>L-cysteinyl-[protein] + hexadecanoyl-CoA = S-hexadecanoyl-L-cysteinyl-[protein] + CoA</text>
        <dbReference type="Rhea" id="RHEA:36683"/>
        <dbReference type="Rhea" id="RHEA-COMP:10131"/>
        <dbReference type="Rhea" id="RHEA-COMP:11032"/>
        <dbReference type="ChEBI" id="CHEBI:29950"/>
        <dbReference type="ChEBI" id="CHEBI:57287"/>
        <dbReference type="ChEBI" id="CHEBI:57379"/>
        <dbReference type="ChEBI" id="CHEBI:74151"/>
        <dbReference type="EC" id="2.3.1.225"/>
    </reaction>
</comment>
<dbReference type="Pfam" id="PF01529">
    <property type="entry name" value="DHHC"/>
    <property type="match status" value="1"/>
</dbReference>
<evidence type="ECO:0000256" key="7">
    <source>
        <dbReference type="RuleBase" id="RU079119"/>
    </source>
</evidence>
<dbReference type="OrthoDB" id="331948at2759"/>
<evidence type="ECO:0000256" key="5">
    <source>
        <dbReference type="ARBA" id="ARBA00023136"/>
    </source>
</evidence>
<reference evidence="11" key="1">
    <citation type="journal article" date="2019" name="Nat. Commun.">
        <title>Expansion of phycobilisome linker gene families in mesophilic red algae.</title>
        <authorList>
            <person name="Lee J."/>
            <person name="Kim D."/>
            <person name="Bhattacharya D."/>
            <person name="Yoon H.S."/>
        </authorList>
    </citation>
    <scope>NUCLEOTIDE SEQUENCE [LARGE SCALE GENOMIC DNA]</scope>
    <source>
        <strain evidence="11">CCMP 1328</strain>
    </source>
</reference>
<dbReference type="InterPro" id="IPR039859">
    <property type="entry name" value="PFA4/ZDH16/20/ERF2-like"/>
</dbReference>
<evidence type="ECO:0000256" key="3">
    <source>
        <dbReference type="ARBA" id="ARBA00022692"/>
    </source>
</evidence>